<dbReference type="EMBL" id="RSCL01000036">
    <property type="protein sequence ID" value="RUS96556.1"/>
    <property type="molecule type" value="Genomic_DNA"/>
</dbReference>
<reference evidence="1" key="2">
    <citation type="journal article" date="2019" name="Genome Biol. Evol.">
        <title>Day and night: Metabolic profiles and evolutionary relationships of six axenic non-marine cyanobacteria.</title>
        <authorList>
            <person name="Will S.E."/>
            <person name="Henke P."/>
            <person name="Boedeker C."/>
            <person name="Huang S."/>
            <person name="Brinkmann H."/>
            <person name="Rohde M."/>
            <person name="Jarek M."/>
            <person name="Friedl T."/>
            <person name="Seufert S."/>
            <person name="Schumacher M."/>
            <person name="Overmann J."/>
            <person name="Neumann-Schaal M."/>
            <person name="Petersen J."/>
        </authorList>
    </citation>
    <scope>NUCLEOTIDE SEQUENCE [LARGE SCALE GENOMIC DNA]</scope>
    <source>
        <strain evidence="1">PCC 7102</strain>
    </source>
</reference>
<protein>
    <submittedName>
        <fullName evidence="1">Uncharacterized protein</fullName>
    </submittedName>
</protein>
<sequence length="92" mass="10893">MGNSNEAHNQTLDLLEYLDPHILHESKEYEQRYYRFQKKFKENVPMDGTSIEQIKRLQQLGDELVKEKKDELDNLCKILTTPIDINIDSDVK</sequence>
<comment type="caution">
    <text evidence="1">The sequence shown here is derived from an EMBL/GenBank/DDBJ whole genome shotgun (WGS) entry which is preliminary data.</text>
</comment>
<organism evidence="1 2">
    <name type="scientific">Dulcicalothrix desertica PCC 7102</name>
    <dbReference type="NCBI Taxonomy" id="232991"/>
    <lineage>
        <taxon>Bacteria</taxon>
        <taxon>Bacillati</taxon>
        <taxon>Cyanobacteriota</taxon>
        <taxon>Cyanophyceae</taxon>
        <taxon>Nostocales</taxon>
        <taxon>Calotrichaceae</taxon>
        <taxon>Dulcicalothrix</taxon>
    </lineage>
</organism>
<reference evidence="1" key="1">
    <citation type="submission" date="2018-12" db="EMBL/GenBank/DDBJ databases">
        <authorList>
            <person name="Will S."/>
            <person name="Neumann-Schaal M."/>
            <person name="Henke P."/>
        </authorList>
    </citation>
    <scope>NUCLEOTIDE SEQUENCE</scope>
    <source>
        <strain evidence="1">PCC 7102</strain>
    </source>
</reference>
<gene>
    <name evidence="1" type="ORF">DSM106972_087430</name>
</gene>
<evidence type="ECO:0000313" key="2">
    <source>
        <dbReference type="Proteomes" id="UP000271624"/>
    </source>
</evidence>
<accession>A0A3S1CQG5</accession>
<dbReference type="Proteomes" id="UP000271624">
    <property type="component" value="Unassembled WGS sequence"/>
</dbReference>
<dbReference type="AlphaFoldDB" id="A0A3S1CQG5"/>
<evidence type="ECO:0000313" key="1">
    <source>
        <dbReference type="EMBL" id="RUS96556.1"/>
    </source>
</evidence>
<proteinExistence type="predicted"/>
<dbReference type="RefSeq" id="WP_127086729.1">
    <property type="nucleotide sequence ID" value="NZ_RSCL01000036.1"/>
</dbReference>
<name>A0A3S1CQG5_9CYAN</name>
<dbReference type="Gene3D" id="3.40.1090.10">
    <property type="entry name" value="Cytosolic phospholipase A2 catalytic domain"/>
    <property type="match status" value="1"/>
</dbReference>
<keyword evidence="2" id="KW-1185">Reference proteome</keyword>